<accession>A0A8J3FPI1</accession>
<evidence type="ECO:0000313" key="4">
    <source>
        <dbReference type="Proteomes" id="UP000656042"/>
    </source>
</evidence>
<dbReference type="SUPFAM" id="SSF53474">
    <property type="entry name" value="alpha/beta-Hydrolases"/>
    <property type="match status" value="1"/>
</dbReference>
<sequence>MTGLAACSAGDESDAAPLTAVSSIPAATPEDSPTSAAPARRPGTRAATPAAKGAPQRTFTVAVRHLDLSRSGRELPTTVWYPKDGEGPFPLVVFSHGLTAQPSDYADLIKRWARAGFVVAAAAYPHTSHGVEDYDPLDVTNQPADASSVLTSVLALNHRAGDPLENRLDTERIGAAGHSAGGITTVGLFSSNRDDRLTAGIVMAGEQVLPAPYSGPAAAMLFVHGKLDKTVSYRDGFAAYDAVPWPKAMMSITKGGHATTKSDFGVVAATTTDFWRWSLYDDPAAKSRLNADATKGGLATLTNRL</sequence>
<reference evidence="3" key="2">
    <citation type="submission" date="2020-09" db="EMBL/GenBank/DDBJ databases">
        <authorList>
            <person name="Sun Q."/>
            <person name="Zhou Y."/>
        </authorList>
    </citation>
    <scope>NUCLEOTIDE SEQUENCE</scope>
    <source>
        <strain evidence="3">CGMCC 4.7299</strain>
    </source>
</reference>
<dbReference type="PANTHER" id="PTHR33428:SF14">
    <property type="entry name" value="CARBOXYLESTERASE TYPE B DOMAIN-CONTAINING PROTEIN"/>
    <property type="match status" value="1"/>
</dbReference>
<evidence type="ECO:0000313" key="3">
    <source>
        <dbReference type="EMBL" id="GGL01452.1"/>
    </source>
</evidence>
<organism evidence="3 4">
    <name type="scientific">Mangrovihabitans endophyticus</name>
    <dbReference type="NCBI Taxonomy" id="1751298"/>
    <lineage>
        <taxon>Bacteria</taxon>
        <taxon>Bacillati</taxon>
        <taxon>Actinomycetota</taxon>
        <taxon>Actinomycetes</taxon>
        <taxon>Micromonosporales</taxon>
        <taxon>Micromonosporaceae</taxon>
        <taxon>Mangrovihabitans</taxon>
    </lineage>
</organism>
<dbReference type="Pfam" id="PF12740">
    <property type="entry name" value="PETase"/>
    <property type="match status" value="1"/>
</dbReference>
<protein>
    <recommendedName>
        <fullName evidence="2">PET hydrolase/cutinase-like domain-containing protein</fullName>
    </recommendedName>
</protein>
<feature type="compositionally biased region" description="Low complexity" evidence="1">
    <location>
        <begin position="32"/>
        <end position="55"/>
    </location>
</feature>
<comment type="caution">
    <text evidence="3">The sequence shown here is derived from an EMBL/GenBank/DDBJ whole genome shotgun (WGS) entry which is preliminary data.</text>
</comment>
<reference evidence="3" key="1">
    <citation type="journal article" date="2014" name="Int. J. Syst. Evol. Microbiol.">
        <title>Complete genome sequence of Corynebacterium casei LMG S-19264T (=DSM 44701T), isolated from a smear-ripened cheese.</title>
        <authorList>
            <consortium name="US DOE Joint Genome Institute (JGI-PGF)"/>
            <person name="Walter F."/>
            <person name="Albersmeier A."/>
            <person name="Kalinowski J."/>
            <person name="Ruckert C."/>
        </authorList>
    </citation>
    <scope>NUCLEOTIDE SEQUENCE</scope>
    <source>
        <strain evidence="3">CGMCC 4.7299</strain>
    </source>
</reference>
<evidence type="ECO:0000256" key="1">
    <source>
        <dbReference type="SAM" id="MobiDB-lite"/>
    </source>
</evidence>
<gene>
    <name evidence="3" type="ORF">GCM10012284_40010</name>
</gene>
<proteinExistence type="predicted"/>
<evidence type="ECO:0000259" key="2">
    <source>
        <dbReference type="Pfam" id="PF12740"/>
    </source>
</evidence>
<feature type="domain" description="PET hydrolase/cutinase-like" evidence="2">
    <location>
        <begin position="54"/>
        <end position="263"/>
    </location>
</feature>
<dbReference type="PANTHER" id="PTHR33428">
    <property type="entry name" value="CHLOROPHYLLASE-2, CHLOROPLASTIC"/>
    <property type="match status" value="1"/>
</dbReference>
<dbReference type="InterPro" id="IPR041127">
    <property type="entry name" value="PET_hydrolase/cutinase-like"/>
</dbReference>
<name>A0A8J3FPI1_9ACTN</name>
<dbReference type="Gene3D" id="3.40.50.1820">
    <property type="entry name" value="alpha/beta hydrolase"/>
    <property type="match status" value="1"/>
</dbReference>
<dbReference type="EMBL" id="BMMX01000019">
    <property type="protein sequence ID" value="GGL01452.1"/>
    <property type="molecule type" value="Genomic_DNA"/>
</dbReference>
<feature type="region of interest" description="Disordered" evidence="1">
    <location>
        <begin position="1"/>
        <end position="56"/>
    </location>
</feature>
<dbReference type="Proteomes" id="UP000656042">
    <property type="component" value="Unassembled WGS sequence"/>
</dbReference>
<dbReference type="InterPro" id="IPR029058">
    <property type="entry name" value="AB_hydrolase_fold"/>
</dbReference>
<dbReference type="AlphaFoldDB" id="A0A8J3FPI1"/>
<keyword evidence="4" id="KW-1185">Reference proteome</keyword>